<keyword evidence="8 17" id="KW-0732">Signal</keyword>
<feature type="domain" description="Pectinesterase inhibitor" evidence="18">
    <location>
        <begin position="35"/>
        <end position="192"/>
    </location>
</feature>
<dbReference type="GO" id="GO:0042545">
    <property type="term" value="P:cell wall modification"/>
    <property type="evidence" value="ECO:0007669"/>
    <property type="project" value="UniProtKB-UniRule"/>
</dbReference>
<dbReference type="AlphaFoldDB" id="A0A8S0UYW4"/>
<name>A0A8S0UYW4_OLEEU</name>
<dbReference type="Gene3D" id="1.20.140.40">
    <property type="entry name" value="Invertase/pectin methylesterase inhibitor family protein"/>
    <property type="match status" value="1"/>
</dbReference>
<evidence type="ECO:0000256" key="11">
    <source>
        <dbReference type="ARBA" id="ARBA00023157"/>
    </source>
</evidence>
<keyword evidence="10 17" id="KW-0063">Aspartyl esterase</keyword>
<dbReference type="Gramene" id="OE9A100304T1">
    <property type="protein sequence ID" value="OE9A100304C1"/>
    <property type="gene ID" value="OE9A100304"/>
</dbReference>
<dbReference type="OrthoDB" id="2019149at2759"/>
<comment type="similarity">
    <text evidence="5">In the C-terminal section; belongs to the pectinesterase family.</text>
</comment>
<evidence type="ECO:0000256" key="14">
    <source>
        <dbReference type="ARBA" id="ARBA00047928"/>
    </source>
</evidence>
<evidence type="ECO:0000256" key="1">
    <source>
        <dbReference type="ARBA" id="ARBA00004196"/>
    </source>
</evidence>
<dbReference type="CDD" id="cd15798">
    <property type="entry name" value="PMEI-like_3"/>
    <property type="match status" value="1"/>
</dbReference>
<reference evidence="19 20" key="1">
    <citation type="submission" date="2019-12" db="EMBL/GenBank/DDBJ databases">
        <authorList>
            <person name="Alioto T."/>
            <person name="Alioto T."/>
            <person name="Gomez Garrido J."/>
        </authorList>
    </citation>
    <scope>NUCLEOTIDE SEQUENCE [LARGE SCALE GENOMIC DNA]</scope>
</reference>
<dbReference type="Pfam" id="PF04043">
    <property type="entry name" value="PMEI"/>
    <property type="match status" value="1"/>
</dbReference>
<dbReference type="PANTHER" id="PTHR31707">
    <property type="entry name" value="PECTINESTERASE"/>
    <property type="match status" value="1"/>
</dbReference>
<evidence type="ECO:0000256" key="12">
    <source>
        <dbReference type="ARBA" id="ARBA00023180"/>
    </source>
</evidence>
<feature type="signal peptide" evidence="17">
    <location>
        <begin position="1"/>
        <end position="29"/>
    </location>
</feature>
<evidence type="ECO:0000256" key="3">
    <source>
        <dbReference type="ARBA" id="ARBA00005184"/>
    </source>
</evidence>
<proteinExistence type="inferred from homology"/>
<comment type="caution">
    <text evidence="19">The sequence shown here is derived from an EMBL/GenBank/DDBJ whole genome shotgun (WGS) entry which is preliminary data.</text>
</comment>
<dbReference type="InterPro" id="IPR033131">
    <property type="entry name" value="Pectinesterase_Asp_AS"/>
</dbReference>
<dbReference type="GO" id="GO:0045490">
    <property type="term" value="P:pectin catabolic process"/>
    <property type="evidence" value="ECO:0007669"/>
    <property type="project" value="UniProtKB-UniRule"/>
</dbReference>
<accession>A0A8S0UYW4</accession>
<dbReference type="Pfam" id="PF01095">
    <property type="entry name" value="Pectinesterase"/>
    <property type="match status" value="1"/>
</dbReference>
<gene>
    <name evidence="19" type="ORF">OLEA9_A100304</name>
</gene>
<evidence type="ECO:0000256" key="10">
    <source>
        <dbReference type="ARBA" id="ARBA00023085"/>
    </source>
</evidence>
<evidence type="ECO:0000259" key="18">
    <source>
        <dbReference type="SMART" id="SM00856"/>
    </source>
</evidence>
<comment type="catalytic activity">
    <reaction evidence="14 17">
        <text>[(1-&gt;4)-alpha-D-galacturonosyl methyl ester](n) + n H2O = [(1-&gt;4)-alpha-D-galacturonosyl](n) + n methanol + n H(+)</text>
        <dbReference type="Rhea" id="RHEA:22380"/>
        <dbReference type="Rhea" id="RHEA-COMP:14570"/>
        <dbReference type="Rhea" id="RHEA-COMP:14573"/>
        <dbReference type="ChEBI" id="CHEBI:15377"/>
        <dbReference type="ChEBI" id="CHEBI:15378"/>
        <dbReference type="ChEBI" id="CHEBI:17790"/>
        <dbReference type="ChEBI" id="CHEBI:140522"/>
        <dbReference type="ChEBI" id="CHEBI:140523"/>
        <dbReference type="EC" id="3.1.1.11"/>
    </reaction>
</comment>
<organism evidence="19 20">
    <name type="scientific">Olea europaea subsp. europaea</name>
    <dbReference type="NCBI Taxonomy" id="158383"/>
    <lineage>
        <taxon>Eukaryota</taxon>
        <taxon>Viridiplantae</taxon>
        <taxon>Streptophyta</taxon>
        <taxon>Embryophyta</taxon>
        <taxon>Tracheophyta</taxon>
        <taxon>Spermatophyta</taxon>
        <taxon>Magnoliopsida</taxon>
        <taxon>eudicotyledons</taxon>
        <taxon>Gunneridae</taxon>
        <taxon>Pentapetalae</taxon>
        <taxon>asterids</taxon>
        <taxon>lamiids</taxon>
        <taxon>Lamiales</taxon>
        <taxon>Oleaceae</taxon>
        <taxon>Oleeae</taxon>
        <taxon>Olea</taxon>
    </lineage>
</organism>
<evidence type="ECO:0000256" key="2">
    <source>
        <dbReference type="ARBA" id="ARBA00004613"/>
    </source>
</evidence>
<keyword evidence="7" id="KW-0964">Secreted</keyword>
<dbReference type="EMBL" id="CACTIH010009151">
    <property type="protein sequence ID" value="CAA3026126.1"/>
    <property type="molecule type" value="Genomic_DNA"/>
</dbReference>
<evidence type="ECO:0000256" key="5">
    <source>
        <dbReference type="ARBA" id="ARBA00007786"/>
    </source>
</evidence>
<protein>
    <recommendedName>
        <fullName evidence="6 17">Pectinesterase</fullName>
        <ecNumber evidence="6 17">3.1.1.11</ecNumber>
    </recommendedName>
</protein>
<dbReference type="GO" id="GO:0005576">
    <property type="term" value="C:extracellular region"/>
    <property type="evidence" value="ECO:0007669"/>
    <property type="project" value="UniProtKB-SubCell"/>
</dbReference>
<comment type="pathway">
    <text evidence="3 17">Glycan metabolism; pectin degradation; 2-dehydro-3-deoxy-D-gluconate from pectin: step 1/5.</text>
</comment>
<keyword evidence="9 17" id="KW-0378">Hydrolase</keyword>
<evidence type="ECO:0000256" key="15">
    <source>
        <dbReference type="ARBA" id="ARBA00057335"/>
    </source>
</evidence>
<dbReference type="InterPro" id="IPR000070">
    <property type="entry name" value="Pectinesterase_cat"/>
</dbReference>
<feature type="chain" id="PRO_5035965182" description="Pectinesterase" evidence="17">
    <location>
        <begin position="30"/>
        <end position="535"/>
    </location>
</feature>
<dbReference type="Proteomes" id="UP000594638">
    <property type="component" value="Unassembled WGS sequence"/>
</dbReference>
<keyword evidence="13" id="KW-0961">Cell wall biogenesis/degradation</keyword>
<evidence type="ECO:0000256" key="16">
    <source>
        <dbReference type="PROSITE-ProRule" id="PRU10040"/>
    </source>
</evidence>
<dbReference type="SMART" id="SM00856">
    <property type="entry name" value="PMEI"/>
    <property type="match status" value="1"/>
</dbReference>
<comment type="similarity">
    <text evidence="4">In the N-terminal section; belongs to the PMEI family.</text>
</comment>
<comment type="function">
    <text evidence="15">Acts in the modification of cell walls via demethylesterification of cell wall pectin.</text>
</comment>
<keyword evidence="12" id="KW-0325">Glycoprotein</keyword>
<dbReference type="InterPro" id="IPR011050">
    <property type="entry name" value="Pectin_lyase_fold/virulence"/>
</dbReference>
<dbReference type="InterPro" id="IPR012334">
    <property type="entry name" value="Pectin_lyas_fold"/>
</dbReference>
<dbReference type="GO" id="GO:0004857">
    <property type="term" value="F:enzyme inhibitor activity"/>
    <property type="evidence" value="ECO:0007669"/>
    <property type="project" value="InterPro"/>
</dbReference>
<sequence length="535" mass="59103">MMKNKLFSSPLIISCIILAILTLSTHSSADNVSPANPIPPSTICKSTPYPGYCKSMLVPNSNSSSNAYDHSLFSVRKSLSAAQKFLSLINKYLRGSRNLTITAVRALEDCKFLAELNIDYLMSSFVIVNGTSSKTLSVFEADEVQTLLSSILTNSQTCVDGLQATASAWSVRKGILSPLTNDTRLFSVSLALFTKAWVPKKKKPSHSTGKHLTFQNGRLNFKMSAKNQEILNGVSNRRLLQTDDNDNQVLVSDIVVVNQNGTGNFATVNDAVAAAPTNSNGSAGYFLIYITAGVYEEYVSIANNKKYLMMIGDGINQTIITGNHSYVDGWTTFNSSTFVRNGANSSTFYSCSFEAYQDTLYVHSFRQFYRECDIYGTVDFIFGNAAAVFQNCNLYPRLPMPSQFNAITAQGRTDPNQNTGIFIYNCTIRPADDLNTTSIQTYLGRPWKEFSRTIYMQSYIDGFINPLGWHEWSGDFALNTSYYAEFNNTGPGSNTRERVNWPGFHVINSTNAANFTVATFLLGDDGRVPYEGGLL</sequence>
<dbReference type="GO" id="GO:0030599">
    <property type="term" value="F:pectinesterase activity"/>
    <property type="evidence" value="ECO:0007669"/>
    <property type="project" value="UniProtKB-UniRule"/>
</dbReference>
<feature type="active site" evidence="16">
    <location>
        <position position="379"/>
    </location>
</feature>
<evidence type="ECO:0000256" key="6">
    <source>
        <dbReference type="ARBA" id="ARBA00013229"/>
    </source>
</evidence>
<dbReference type="FunFam" id="1.20.140.40:FF:000004">
    <property type="entry name" value="Pectinesterase"/>
    <property type="match status" value="1"/>
</dbReference>
<evidence type="ECO:0000256" key="8">
    <source>
        <dbReference type="ARBA" id="ARBA00022729"/>
    </source>
</evidence>
<dbReference type="PROSITE" id="PS00503">
    <property type="entry name" value="PECTINESTERASE_2"/>
    <property type="match status" value="1"/>
</dbReference>
<evidence type="ECO:0000256" key="4">
    <source>
        <dbReference type="ARBA" id="ARBA00006027"/>
    </source>
</evidence>
<dbReference type="SUPFAM" id="SSF51126">
    <property type="entry name" value="Pectin lyase-like"/>
    <property type="match status" value="1"/>
</dbReference>
<evidence type="ECO:0000256" key="13">
    <source>
        <dbReference type="ARBA" id="ARBA00023316"/>
    </source>
</evidence>
<evidence type="ECO:0000256" key="9">
    <source>
        <dbReference type="ARBA" id="ARBA00022801"/>
    </source>
</evidence>
<dbReference type="EC" id="3.1.1.11" evidence="6 17"/>
<evidence type="ECO:0000256" key="7">
    <source>
        <dbReference type="ARBA" id="ARBA00022525"/>
    </source>
</evidence>
<keyword evidence="11" id="KW-1015">Disulfide bond</keyword>
<dbReference type="SUPFAM" id="SSF101148">
    <property type="entry name" value="Plant invertase/pectin methylesterase inhibitor"/>
    <property type="match status" value="1"/>
</dbReference>
<keyword evidence="20" id="KW-1185">Reference proteome</keyword>
<comment type="subcellular location">
    <subcellularLocation>
        <location evidence="1">Cell envelope</location>
    </subcellularLocation>
    <subcellularLocation>
        <location evidence="2">Secreted</location>
    </subcellularLocation>
</comment>
<evidence type="ECO:0000256" key="17">
    <source>
        <dbReference type="RuleBase" id="RU000589"/>
    </source>
</evidence>
<dbReference type="InterPro" id="IPR035513">
    <property type="entry name" value="Invertase/methylesterase_inhib"/>
</dbReference>
<evidence type="ECO:0000313" key="20">
    <source>
        <dbReference type="Proteomes" id="UP000594638"/>
    </source>
</evidence>
<evidence type="ECO:0000313" key="19">
    <source>
        <dbReference type="EMBL" id="CAA3026126.1"/>
    </source>
</evidence>
<dbReference type="Gene3D" id="2.160.20.10">
    <property type="entry name" value="Single-stranded right-handed beta-helix, Pectin lyase-like"/>
    <property type="match status" value="2"/>
</dbReference>
<dbReference type="InterPro" id="IPR006501">
    <property type="entry name" value="Pectinesterase_inhib_dom"/>
</dbReference>